<name>A0A0U5GHS9_ASPCI</name>
<dbReference type="STRING" id="454130.A0A0U5GHS9"/>
<evidence type="ECO:0008006" key="3">
    <source>
        <dbReference type="Google" id="ProtNLM"/>
    </source>
</evidence>
<gene>
    <name evidence="1" type="ORF">ASPCAL15126</name>
</gene>
<dbReference type="OMA" id="VVFGRCC"/>
<dbReference type="AlphaFoldDB" id="A0A0U5GHS9"/>
<organism evidence="1 2">
    <name type="scientific">Aspergillus calidoustus</name>
    <dbReference type="NCBI Taxonomy" id="454130"/>
    <lineage>
        <taxon>Eukaryota</taxon>
        <taxon>Fungi</taxon>
        <taxon>Dikarya</taxon>
        <taxon>Ascomycota</taxon>
        <taxon>Pezizomycotina</taxon>
        <taxon>Eurotiomycetes</taxon>
        <taxon>Eurotiomycetidae</taxon>
        <taxon>Eurotiales</taxon>
        <taxon>Aspergillaceae</taxon>
        <taxon>Aspergillus</taxon>
        <taxon>Aspergillus subgen. Nidulantes</taxon>
    </lineage>
</organism>
<evidence type="ECO:0000313" key="2">
    <source>
        <dbReference type="Proteomes" id="UP000054771"/>
    </source>
</evidence>
<keyword evidence="2" id="KW-1185">Reference proteome</keyword>
<reference evidence="2" key="1">
    <citation type="journal article" date="2016" name="Genome Announc.">
        <title>Draft genome sequences of fungus Aspergillus calidoustus.</title>
        <authorList>
            <person name="Horn F."/>
            <person name="Linde J."/>
            <person name="Mattern D.J."/>
            <person name="Walther G."/>
            <person name="Guthke R."/>
            <person name="Scherlach K."/>
            <person name="Martin K."/>
            <person name="Brakhage A.A."/>
            <person name="Petzke L."/>
            <person name="Valiante V."/>
        </authorList>
    </citation>
    <scope>NUCLEOTIDE SEQUENCE [LARGE SCALE GENOMIC DNA]</scope>
    <source>
        <strain evidence="2">SF006504</strain>
    </source>
</reference>
<dbReference type="OrthoDB" id="9997739at2759"/>
<sequence length="248" mass="28624">MACSTPGFFSSEIATCLVGSDGTPFHVHVKALNKFLKPRLSDDSGAETKGVTLDFQDVDETTFKHCCEYAYTGDYSVIPAPAEENGDIDQLKERLFNRDNLTCNLFHPRILPHFYNILQKYLDKPPMFQSSSTGVPDDLSEIYLCHARTYRHASRSDCPALCGLSLYYLTKALESLVLRPDQVKYIVKLFCFVFEESEFMDNLQHILCEYMVWNLEVLMQDSGFLDFLDRTPELERMVFRRMWTWGTI</sequence>
<accession>A0A0U5GHS9</accession>
<protein>
    <recommendedName>
        <fullName evidence="3">BTB domain-containing protein</fullName>
    </recommendedName>
</protein>
<dbReference type="Proteomes" id="UP000054771">
    <property type="component" value="Unassembled WGS sequence"/>
</dbReference>
<proteinExistence type="predicted"/>
<evidence type="ECO:0000313" key="1">
    <source>
        <dbReference type="EMBL" id="CEL12033.1"/>
    </source>
</evidence>
<dbReference type="EMBL" id="CDMC01000049">
    <property type="protein sequence ID" value="CEL12033.1"/>
    <property type="molecule type" value="Genomic_DNA"/>
</dbReference>